<keyword evidence="1" id="KW-0812">Transmembrane</keyword>
<evidence type="ECO:0000256" key="1">
    <source>
        <dbReference type="SAM" id="Phobius"/>
    </source>
</evidence>
<accession>A0ABS5XV97</accession>
<feature type="domain" description="M23ase beta-sheet core" evidence="2">
    <location>
        <begin position="101"/>
        <end position="199"/>
    </location>
</feature>
<evidence type="ECO:0000313" key="4">
    <source>
        <dbReference type="Proteomes" id="UP000740605"/>
    </source>
</evidence>
<evidence type="ECO:0000313" key="3">
    <source>
        <dbReference type="EMBL" id="MBT8798455.1"/>
    </source>
</evidence>
<feature type="transmembrane region" description="Helical" evidence="1">
    <location>
        <begin position="21"/>
        <end position="43"/>
    </location>
</feature>
<proteinExistence type="predicted"/>
<dbReference type="SUPFAM" id="SSF51261">
    <property type="entry name" value="Duplicated hybrid motif"/>
    <property type="match status" value="1"/>
</dbReference>
<dbReference type="Pfam" id="PF01551">
    <property type="entry name" value="Peptidase_M23"/>
    <property type="match status" value="1"/>
</dbReference>
<dbReference type="RefSeq" id="WP_215487682.1">
    <property type="nucleotide sequence ID" value="NZ_BAAAPJ010000006.1"/>
</dbReference>
<sequence length="211" mass="21500">MPAPVAAAAVALGNTRTGRKIFAIMLIVLLALGAVLSAPMWIIPLAVAGQAMPAAGAAAPDSGSAPVTNGAWGYPLEGNWTVGRGFGWHPVRGCAYCPSDHKGFDMSSVAMPCGAVVHAASAGRVINAGPMPGWGNTVRLDHGDGIVTLYGHMVWGSLLVTVGQDVDIGTPLGAEGSTGKSTGCHLHYEIQRNGIAIDPEPFMAALGLPLQ</sequence>
<gene>
    <name evidence="3" type="ORF">J0P97_10265</name>
</gene>
<name>A0ABS5XV97_9MICO</name>
<evidence type="ECO:0000259" key="2">
    <source>
        <dbReference type="Pfam" id="PF01551"/>
    </source>
</evidence>
<keyword evidence="4" id="KW-1185">Reference proteome</keyword>
<dbReference type="PANTHER" id="PTHR21666">
    <property type="entry name" value="PEPTIDASE-RELATED"/>
    <property type="match status" value="1"/>
</dbReference>
<keyword evidence="1" id="KW-1133">Transmembrane helix</keyword>
<dbReference type="EMBL" id="JAFLHG010000008">
    <property type="protein sequence ID" value="MBT8798455.1"/>
    <property type="molecule type" value="Genomic_DNA"/>
</dbReference>
<reference evidence="3 4" key="1">
    <citation type="submission" date="2021-03" db="EMBL/GenBank/DDBJ databases">
        <title>Microbacterium pauli sp. nov., isolated from microfiltered milk.</title>
        <authorList>
            <person name="Bellassi P."/>
            <person name="Fontana A."/>
            <person name="Callegari M.L."/>
            <person name="Lorenzo M."/>
            <person name="Cappa F."/>
        </authorList>
    </citation>
    <scope>NUCLEOTIDE SEQUENCE [LARGE SCALE GENOMIC DNA]</scope>
    <source>
        <strain evidence="3 4">DSM 18909</strain>
    </source>
</reference>
<organism evidence="3 4">
    <name type="scientific">Microbacterium flavum</name>
    <dbReference type="NCBI Taxonomy" id="415216"/>
    <lineage>
        <taxon>Bacteria</taxon>
        <taxon>Bacillati</taxon>
        <taxon>Actinomycetota</taxon>
        <taxon>Actinomycetes</taxon>
        <taxon>Micrococcales</taxon>
        <taxon>Microbacteriaceae</taxon>
        <taxon>Microbacterium</taxon>
    </lineage>
</organism>
<dbReference type="Proteomes" id="UP000740605">
    <property type="component" value="Unassembled WGS sequence"/>
</dbReference>
<dbReference type="CDD" id="cd12797">
    <property type="entry name" value="M23_peptidase"/>
    <property type="match status" value="1"/>
</dbReference>
<dbReference type="InterPro" id="IPR011055">
    <property type="entry name" value="Dup_hybrid_motif"/>
</dbReference>
<dbReference type="InterPro" id="IPR016047">
    <property type="entry name" value="M23ase_b-sheet_dom"/>
</dbReference>
<dbReference type="PANTHER" id="PTHR21666:SF270">
    <property type="entry name" value="MUREIN HYDROLASE ACTIVATOR ENVC"/>
    <property type="match status" value="1"/>
</dbReference>
<dbReference type="Gene3D" id="2.70.70.10">
    <property type="entry name" value="Glucose Permease (Domain IIA)"/>
    <property type="match status" value="1"/>
</dbReference>
<protein>
    <submittedName>
        <fullName evidence="3">M23 family metallopeptidase</fullName>
    </submittedName>
</protein>
<comment type="caution">
    <text evidence="3">The sequence shown here is derived from an EMBL/GenBank/DDBJ whole genome shotgun (WGS) entry which is preliminary data.</text>
</comment>
<keyword evidence="1" id="KW-0472">Membrane</keyword>
<dbReference type="InterPro" id="IPR050570">
    <property type="entry name" value="Cell_wall_metabolism_enzyme"/>
</dbReference>